<dbReference type="GO" id="GO:0004329">
    <property type="term" value="F:formate-tetrahydrofolate ligase activity"/>
    <property type="evidence" value="ECO:0007669"/>
    <property type="project" value="UniProtKB-EC"/>
</dbReference>
<dbReference type="HOGENOM" id="CLU_712237_0_0_1"/>
<dbReference type="STRING" id="6669.E9GV26"/>
<dbReference type="PROSITE" id="PS00722">
    <property type="entry name" value="FTHFS_2"/>
    <property type="match status" value="1"/>
</dbReference>
<evidence type="ECO:0000256" key="2">
    <source>
        <dbReference type="ARBA" id="ARBA00012295"/>
    </source>
</evidence>
<keyword evidence="5" id="KW-0547">Nucleotide-binding</keyword>
<keyword evidence="4" id="KW-0436">Ligase</keyword>
<dbReference type="KEGG" id="dpx:DAPPUDRAFT_248715"/>
<dbReference type="Gene3D" id="3.10.410.10">
    <property type="entry name" value="Formyltetrahydrofolate synthetase, domain 3"/>
    <property type="match status" value="1"/>
</dbReference>
<keyword evidence="3" id="KW-0554">One-carbon metabolism</keyword>
<evidence type="ECO:0000313" key="8">
    <source>
        <dbReference type="Proteomes" id="UP000000305"/>
    </source>
</evidence>
<dbReference type="Gene3D" id="3.40.50.300">
    <property type="entry name" value="P-loop containing nucleotide triphosphate hydrolases"/>
    <property type="match status" value="1"/>
</dbReference>
<dbReference type="FunFam" id="3.40.50.300:FF:000245">
    <property type="entry name" value="C-1-tetrahydrofolate synthase, cytoplasmic"/>
    <property type="match status" value="1"/>
</dbReference>
<keyword evidence="8" id="KW-1185">Reference proteome</keyword>
<dbReference type="OrthoDB" id="7996015at2759"/>
<accession>E9GV26</accession>
<organism evidence="7 8">
    <name type="scientific">Daphnia pulex</name>
    <name type="common">Water flea</name>
    <dbReference type="NCBI Taxonomy" id="6669"/>
    <lineage>
        <taxon>Eukaryota</taxon>
        <taxon>Metazoa</taxon>
        <taxon>Ecdysozoa</taxon>
        <taxon>Arthropoda</taxon>
        <taxon>Crustacea</taxon>
        <taxon>Branchiopoda</taxon>
        <taxon>Diplostraca</taxon>
        <taxon>Cladocera</taxon>
        <taxon>Anomopoda</taxon>
        <taxon>Daphniidae</taxon>
        <taxon>Daphnia</taxon>
    </lineage>
</organism>
<dbReference type="AlphaFoldDB" id="E9GV26"/>
<evidence type="ECO:0000256" key="1">
    <source>
        <dbReference type="ARBA" id="ARBA00004777"/>
    </source>
</evidence>
<protein>
    <recommendedName>
        <fullName evidence="2">formate--tetrahydrofolate ligase</fullName>
        <ecNumber evidence="2">6.3.4.3</ecNumber>
    </recommendedName>
</protein>
<reference evidence="7 8" key="1">
    <citation type="journal article" date="2011" name="Science">
        <title>The ecoresponsive genome of Daphnia pulex.</title>
        <authorList>
            <person name="Colbourne J.K."/>
            <person name="Pfrender M.E."/>
            <person name="Gilbert D."/>
            <person name="Thomas W.K."/>
            <person name="Tucker A."/>
            <person name="Oakley T.H."/>
            <person name="Tokishita S."/>
            <person name="Aerts A."/>
            <person name="Arnold G.J."/>
            <person name="Basu M.K."/>
            <person name="Bauer D.J."/>
            <person name="Caceres C.E."/>
            <person name="Carmel L."/>
            <person name="Casola C."/>
            <person name="Choi J.H."/>
            <person name="Detter J.C."/>
            <person name="Dong Q."/>
            <person name="Dusheyko S."/>
            <person name="Eads B.D."/>
            <person name="Frohlich T."/>
            <person name="Geiler-Samerotte K.A."/>
            <person name="Gerlach D."/>
            <person name="Hatcher P."/>
            <person name="Jogdeo S."/>
            <person name="Krijgsveld J."/>
            <person name="Kriventseva E.V."/>
            <person name="Kultz D."/>
            <person name="Laforsch C."/>
            <person name="Lindquist E."/>
            <person name="Lopez J."/>
            <person name="Manak J.R."/>
            <person name="Muller J."/>
            <person name="Pangilinan J."/>
            <person name="Patwardhan R.P."/>
            <person name="Pitluck S."/>
            <person name="Pritham E.J."/>
            <person name="Rechtsteiner A."/>
            <person name="Rho M."/>
            <person name="Rogozin I.B."/>
            <person name="Sakarya O."/>
            <person name="Salamov A."/>
            <person name="Schaack S."/>
            <person name="Shapiro H."/>
            <person name="Shiga Y."/>
            <person name="Skalitzky C."/>
            <person name="Smith Z."/>
            <person name="Souvorov A."/>
            <person name="Sung W."/>
            <person name="Tang Z."/>
            <person name="Tsuchiya D."/>
            <person name="Tu H."/>
            <person name="Vos H."/>
            <person name="Wang M."/>
            <person name="Wolf Y.I."/>
            <person name="Yamagata H."/>
            <person name="Yamada T."/>
            <person name="Ye Y."/>
            <person name="Shaw J.R."/>
            <person name="Andrews J."/>
            <person name="Crease T.J."/>
            <person name="Tang H."/>
            <person name="Lucas S.M."/>
            <person name="Robertson H.M."/>
            <person name="Bork P."/>
            <person name="Koonin E.V."/>
            <person name="Zdobnov E.M."/>
            <person name="Grigoriev I.V."/>
            <person name="Lynch M."/>
            <person name="Boore J.L."/>
        </authorList>
    </citation>
    <scope>NUCLEOTIDE SEQUENCE [LARGE SCALE GENOMIC DNA]</scope>
</reference>
<comment type="pathway">
    <text evidence="1">One-carbon metabolism; tetrahydrofolate interconversion.</text>
</comment>
<dbReference type="FunFam" id="3.10.410.10:FF:000001">
    <property type="entry name" value="Putative formate--tetrahydrofolate ligase"/>
    <property type="match status" value="1"/>
</dbReference>
<dbReference type="PROSITE" id="PS00721">
    <property type="entry name" value="FTHFS_1"/>
    <property type="match status" value="1"/>
</dbReference>
<evidence type="ECO:0000256" key="3">
    <source>
        <dbReference type="ARBA" id="ARBA00022563"/>
    </source>
</evidence>
<sequence>MSDVKLYGFTKAKININILERLAEKSLGKYVIVCGITSTPLEEGKSTTTIGLSQAIGAYLKKNVFACVRPPSQGSTFGIKGGAAGGGYSQVIPLKEFNLHLTGDIHAITAANNLLTAQIEARMFHEATQSDKALYARLVPKDKGKRKFSAIQVKRLTKLGINKTDPDSLTDEEIHNFARLDIDPTTITWQIGQHLLHSDNFTSLLYSNSLNYSYGYERQIFKASGLKSDVVVLVATVRALKMHGGGPQVVPGNPIPAAYLEPNCALVETGYLYDLEQSIEEKIEIIANEVYGAEKIKISPEAKVQIERYKLQGFNNFPICVAKTHLSLSHDTSLKRAPTGFTLPIQEVRASDGAGFLYPLVGTIARKLRIAMAIKMQPPVAPRYQTID</sequence>
<keyword evidence="6" id="KW-0067">ATP-binding</keyword>
<dbReference type="EC" id="6.3.4.3" evidence="2"/>
<dbReference type="eggNOG" id="KOG4230">
    <property type="taxonomic scope" value="Eukaryota"/>
</dbReference>
<dbReference type="InParanoid" id="E9GV26"/>
<evidence type="ECO:0000256" key="5">
    <source>
        <dbReference type="ARBA" id="ARBA00022741"/>
    </source>
</evidence>
<proteinExistence type="predicted"/>
<dbReference type="Proteomes" id="UP000000305">
    <property type="component" value="Unassembled WGS sequence"/>
</dbReference>
<evidence type="ECO:0000313" key="7">
    <source>
        <dbReference type="EMBL" id="EFX76592.1"/>
    </source>
</evidence>
<evidence type="ECO:0000256" key="6">
    <source>
        <dbReference type="ARBA" id="ARBA00022840"/>
    </source>
</evidence>
<dbReference type="UniPathway" id="UPA00193"/>
<dbReference type="InterPro" id="IPR027417">
    <property type="entry name" value="P-loop_NTPase"/>
</dbReference>
<dbReference type="GO" id="GO:0005524">
    <property type="term" value="F:ATP binding"/>
    <property type="evidence" value="ECO:0007669"/>
    <property type="project" value="UniProtKB-KW"/>
</dbReference>
<dbReference type="InterPro" id="IPR020628">
    <property type="entry name" value="Formate_THF_ligase_CS"/>
</dbReference>
<dbReference type="GO" id="GO:0035999">
    <property type="term" value="P:tetrahydrofolate interconversion"/>
    <property type="evidence" value="ECO:0007669"/>
    <property type="project" value="UniProtKB-UniPathway"/>
</dbReference>
<dbReference type="Pfam" id="PF01268">
    <property type="entry name" value="FTHFS"/>
    <property type="match status" value="2"/>
</dbReference>
<dbReference type="InterPro" id="IPR000559">
    <property type="entry name" value="Formate_THF_ligase"/>
</dbReference>
<name>E9GV26_DAPPU</name>
<gene>
    <name evidence="7" type="ORF">DAPPUDRAFT_248715</name>
</gene>
<dbReference type="SUPFAM" id="SSF52540">
    <property type="entry name" value="P-loop containing nucleoside triphosphate hydrolases"/>
    <property type="match status" value="2"/>
</dbReference>
<dbReference type="PhylomeDB" id="E9GV26"/>
<dbReference type="EMBL" id="GL732567">
    <property type="protein sequence ID" value="EFX76592.1"/>
    <property type="molecule type" value="Genomic_DNA"/>
</dbReference>
<evidence type="ECO:0000256" key="4">
    <source>
        <dbReference type="ARBA" id="ARBA00022598"/>
    </source>
</evidence>